<reference evidence="3" key="1">
    <citation type="submission" date="2021-01" db="UniProtKB">
        <authorList>
            <consortium name="EnsemblMetazoa"/>
        </authorList>
    </citation>
    <scope>IDENTIFICATION</scope>
</reference>
<evidence type="ECO:0000313" key="4">
    <source>
        <dbReference type="Proteomes" id="UP000594262"/>
    </source>
</evidence>
<feature type="chain" id="PRO_5029761242" description="MD-2-related lipid-recognition domain-containing protein" evidence="2">
    <location>
        <begin position="18"/>
        <end position="182"/>
    </location>
</feature>
<proteinExistence type="predicted"/>
<dbReference type="InterPro" id="IPR036846">
    <property type="entry name" value="GM2-AP_sf"/>
</dbReference>
<keyword evidence="4" id="KW-1185">Reference proteome</keyword>
<dbReference type="InterPro" id="IPR028996">
    <property type="entry name" value="GM2-AP"/>
</dbReference>
<dbReference type="GO" id="GO:0008047">
    <property type="term" value="F:enzyme activator activity"/>
    <property type="evidence" value="ECO:0007669"/>
    <property type="project" value="InterPro"/>
</dbReference>
<dbReference type="GO" id="GO:0005319">
    <property type="term" value="F:lipid transporter activity"/>
    <property type="evidence" value="ECO:0007669"/>
    <property type="project" value="TreeGrafter"/>
</dbReference>
<dbReference type="GO" id="GO:0009898">
    <property type="term" value="C:cytoplasmic side of plasma membrane"/>
    <property type="evidence" value="ECO:0007669"/>
    <property type="project" value="TreeGrafter"/>
</dbReference>
<keyword evidence="1 2" id="KW-0732">Signal</keyword>
<dbReference type="Proteomes" id="UP000594262">
    <property type="component" value="Unplaced"/>
</dbReference>
<sequence>MASLYFILSLFVAGSLAATFNDCGGSSARLKSVTLSPSPLLLKTGKKIDFSYDIEVLKPFPQAIDVVLTLKRKILWGYVGGVCTILDKAIPDDAGVKGSICQQHLTCDMLQKLQDQANQATKYPCPMPVGTYTKKLSVTLPTFDAGTLGSVLGGGTYQIEIEMKRGSELLACAKISDLTVEL</sequence>
<protein>
    <recommendedName>
        <fullName evidence="5">MD-2-related lipid-recognition domain-containing protein</fullName>
    </recommendedName>
</protein>
<evidence type="ECO:0000313" key="3">
    <source>
        <dbReference type="EnsemblMetazoa" id="CLYHEMP003054.1"/>
    </source>
</evidence>
<evidence type="ECO:0000256" key="1">
    <source>
        <dbReference type="ARBA" id="ARBA00022729"/>
    </source>
</evidence>
<dbReference type="EnsemblMetazoa" id="CLYHEMT003054.1">
    <property type="protein sequence ID" value="CLYHEMP003054.1"/>
    <property type="gene ID" value="CLYHEMG003054"/>
</dbReference>
<dbReference type="GeneID" id="136810735"/>
<name>A0A7M5V3T7_9CNID</name>
<dbReference type="PANTHER" id="PTHR17357:SF0">
    <property type="entry name" value="GANGLIOSIDE GM2 ACTIVATOR"/>
    <property type="match status" value="1"/>
</dbReference>
<dbReference type="SUPFAM" id="SSF63707">
    <property type="entry name" value="Ganglioside M2 (gm2) activator"/>
    <property type="match status" value="1"/>
</dbReference>
<evidence type="ECO:0008006" key="5">
    <source>
        <dbReference type="Google" id="ProtNLM"/>
    </source>
</evidence>
<accession>A0A7M5V3T7</accession>
<dbReference type="RefSeq" id="XP_066923438.1">
    <property type="nucleotide sequence ID" value="XM_067067337.1"/>
</dbReference>
<dbReference type="PANTHER" id="PTHR17357">
    <property type="entry name" value="GM2 GANGLIOSIDE ACTIVATOR PROTEIN"/>
    <property type="match status" value="1"/>
</dbReference>
<organism evidence="3 4">
    <name type="scientific">Clytia hemisphaerica</name>
    <dbReference type="NCBI Taxonomy" id="252671"/>
    <lineage>
        <taxon>Eukaryota</taxon>
        <taxon>Metazoa</taxon>
        <taxon>Cnidaria</taxon>
        <taxon>Hydrozoa</taxon>
        <taxon>Hydroidolina</taxon>
        <taxon>Leptothecata</taxon>
        <taxon>Obeliida</taxon>
        <taxon>Clytiidae</taxon>
        <taxon>Clytia</taxon>
    </lineage>
</organism>
<dbReference type="GO" id="GO:0006689">
    <property type="term" value="P:ganglioside catabolic process"/>
    <property type="evidence" value="ECO:0007669"/>
    <property type="project" value="InterPro"/>
</dbReference>
<feature type="signal peptide" evidence="2">
    <location>
        <begin position="1"/>
        <end position="17"/>
    </location>
</feature>
<dbReference type="Gene3D" id="2.70.220.10">
    <property type="entry name" value="Ganglioside GM2 activator"/>
    <property type="match status" value="1"/>
</dbReference>
<dbReference type="AlphaFoldDB" id="A0A7M5V3T7"/>
<evidence type="ECO:0000256" key="2">
    <source>
        <dbReference type="SAM" id="SignalP"/>
    </source>
</evidence>